<dbReference type="InterPro" id="IPR058913">
    <property type="entry name" value="Integrase_dom_put"/>
</dbReference>
<name>A0A8J2LEW9_9HEXA</name>
<evidence type="ECO:0000313" key="2">
    <source>
        <dbReference type="EMBL" id="CAG7831034.1"/>
    </source>
</evidence>
<dbReference type="Proteomes" id="UP000708208">
    <property type="component" value="Unassembled WGS sequence"/>
</dbReference>
<feature type="non-terminal residue" evidence="2">
    <location>
        <position position="1"/>
    </location>
</feature>
<accession>A0A8J2LEW9</accession>
<dbReference type="AlphaFoldDB" id="A0A8J2LEW9"/>
<dbReference type="EMBL" id="CAJVCH010558625">
    <property type="protein sequence ID" value="CAG7831034.1"/>
    <property type="molecule type" value="Genomic_DNA"/>
</dbReference>
<proteinExistence type="predicted"/>
<dbReference type="PANTHER" id="PTHR46791:SF4">
    <property type="match status" value="1"/>
</dbReference>
<sequence>MDSICQLIGTLNSNDLWLQTIHHCLLQLSDRLFLNQDRSLVKSGRPRNNIDVESIEHFFSLGFNITTISKLVGVSRMTLYRRLNEGEVSVSRYANICNNELDAVVTDILQEFPNSGYRRVQGYLQARGYTIQQSMIRESVKRVDPRGVFQRTMSSRIIVRRKYFVKHSNDIWHIDTHLKLVRWKICVRGGIDGKSRLIVFLEADNNNRAVNNLGAFLSGVNSYGLPSRTRTDKGLENILIARYMLEQRGLNRGSHICGRSVHNQRIKRLWCDVFYGLLANYYKLFSNLESFGLLNINNESHIAMLHYVFMPRINSHLQEFARGWNAHPLSTESNKSPQQLFLIHFGSIQDNVVDE</sequence>
<dbReference type="OrthoDB" id="6767432at2759"/>
<protein>
    <recommendedName>
        <fullName evidence="1">Integrase core domain-containing protein</fullName>
    </recommendedName>
</protein>
<keyword evidence="3" id="KW-1185">Reference proteome</keyword>
<reference evidence="2" key="1">
    <citation type="submission" date="2021-06" db="EMBL/GenBank/DDBJ databases">
        <authorList>
            <person name="Hodson N. C."/>
            <person name="Mongue J. A."/>
            <person name="Jaron S. K."/>
        </authorList>
    </citation>
    <scope>NUCLEOTIDE SEQUENCE</scope>
</reference>
<dbReference type="PANTHER" id="PTHR46791">
    <property type="entry name" value="EXPRESSED PROTEIN"/>
    <property type="match status" value="1"/>
</dbReference>
<comment type="caution">
    <text evidence="2">The sequence shown here is derived from an EMBL/GenBank/DDBJ whole genome shotgun (WGS) entry which is preliminary data.</text>
</comment>
<feature type="domain" description="Integrase core" evidence="1">
    <location>
        <begin position="163"/>
        <end position="342"/>
    </location>
</feature>
<dbReference type="Pfam" id="PF24764">
    <property type="entry name" value="rva_4"/>
    <property type="match status" value="1"/>
</dbReference>
<organism evidence="2 3">
    <name type="scientific">Allacma fusca</name>
    <dbReference type="NCBI Taxonomy" id="39272"/>
    <lineage>
        <taxon>Eukaryota</taxon>
        <taxon>Metazoa</taxon>
        <taxon>Ecdysozoa</taxon>
        <taxon>Arthropoda</taxon>
        <taxon>Hexapoda</taxon>
        <taxon>Collembola</taxon>
        <taxon>Symphypleona</taxon>
        <taxon>Sminthuridae</taxon>
        <taxon>Allacma</taxon>
    </lineage>
</organism>
<gene>
    <name evidence="2" type="ORF">AFUS01_LOCUS40797</name>
</gene>
<evidence type="ECO:0000259" key="1">
    <source>
        <dbReference type="Pfam" id="PF24764"/>
    </source>
</evidence>
<evidence type="ECO:0000313" key="3">
    <source>
        <dbReference type="Proteomes" id="UP000708208"/>
    </source>
</evidence>